<evidence type="ECO:0000313" key="2">
    <source>
        <dbReference type="Proteomes" id="UP000183810"/>
    </source>
</evidence>
<evidence type="ECO:0000313" key="1">
    <source>
        <dbReference type="EMBL" id="APE33978.1"/>
    </source>
</evidence>
<name>A0A1J0VPP1_9NOCA</name>
<organism evidence="1 2">
    <name type="scientific">Nocardia mangyaensis</name>
    <dbReference type="NCBI Taxonomy" id="2213200"/>
    <lineage>
        <taxon>Bacteria</taxon>
        <taxon>Bacillati</taxon>
        <taxon>Actinomycetota</taxon>
        <taxon>Actinomycetes</taxon>
        <taxon>Mycobacteriales</taxon>
        <taxon>Nocardiaceae</taxon>
        <taxon>Nocardia</taxon>
    </lineage>
</organism>
<gene>
    <name evidence="1" type="ORF">BOX37_08330</name>
</gene>
<protein>
    <recommendedName>
        <fullName evidence="3">Clp R domain-containing protein</fullName>
    </recommendedName>
</protein>
<keyword evidence="2" id="KW-1185">Reference proteome</keyword>
<dbReference type="OrthoDB" id="4557476at2"/>
<dbReference type="KEGG" id="nsl:BOX37_08330"/>
<dbReference type="RefSeq" id="WP_071927157.1">
    <property type="nucleotide sequence ID" value="NZ_CP018082.1"/>
</dbReference>
<accession>A0A1J0VPP1</accession>
<evidence type="ECO:0008006" key="3">
    <source>
        <dbReference type="Google" id="ProtNLM"/>
    </source>
</evidence>
<dbReference type="Proteomes" id="UP000183810">
    <property type="component" value="Chromosome"/>
</dbReference>
<dbReference type="AlphaFoldDB" id="A0A1J0VPP1"/>
<sequence>MEHNETKTEATGLAPSVAAALARATRIAADNDRTWVGVEDLLVALLDAPTITPLQLHWQRCERDAMTYSELVEFAKSLVPGRTPSENVPATAATVTFTATGPNAEEFAEAVERA</sequence>
<dbReference type="EMBL" id="CP018082">
    <property type="protein sequence ID" value="APE33978.1"/>
    <property type="molecule type" value="Genomic_DNA"/>
</dbReference>
<proteinExistence type="predicted"/>
<reference evidence="1" key="1">
    <citation type="submission" date="2016-11" db="EMBL/GenBank/DDBJ databases">
        <authorList>
            <person name="Jaros S."/>
            <person name="Januszkiewicz K."/>
            <person name="Wedrychowicz H."/>
        </authorList>
    </citation>
    <scope>NUCLEOTIDE SEQUENCE [LARGE SCALE GENOMIC DNA]</scope>
    <source>
        <strain evidence="1">Y48</strain>
    </source>
</reference>